<dbReference type="InterPro" id="IPR043502">
    <property type="entry name" value="DNA/RNA_pol_sf"/>
</dbReference>
<dbReference type="Proteomes" id="UP001356427">
    <property type="component" value="Unassembled WGS sequence"/>
</dbReference>
<evidence type="ECO:0000313" key="1">
    <source>
        <dbReference type="EMBL" id="KAK6290964.1"/>
    </source>
</evidence>
<dbReference type="SUPFAM" id="SSF56672">
    <property type="entry name" value="DNA/RNA polymerases"/>
    <property type="match status" value="1"/>
</dbReference>
<protein>
    <submittedName>
        <fullName evidence="1">Uncharacterized protein</fullName>
    </submittedName>
</protein>
<dbReference type="EMBL" id="JAGTTL010000131">
    <property type="protein sequence ID" value="KAK6290964.1"/>
    <property type="molecule type" value="Genomic_DNA"/>
</dbReference>
<dbReference type="PANTHER" id="PTHR37984">
    <property type="entry name" value="PROTEIN CBG26694"/>
    <property type="match status" value="1"/>
</dbReference>
<organism evidence="1 2">
    <name type="scientific">Coregonus suidteri</name>
    <dbReference type="NCBI Taxonomy" id="861788"/>
    <lineage>
        <taxon>Eukaryota</taxon>
        <taxon>Metazoa</taxon>
        <taxon>Chordata</taxon>
        <taxon>Craniata</taxon>
        <taxon>Vertebrata</taxon>
        <taxon>Euteleostomi</taxon>
        <taxon>Actinopterygii</taxon>
        <taxon>Neopterygii</taxon>
        <taxon>Teleostei</taxon>
        <taxon>Protacanthopterygii</taxon>
        <taxon>Salmoniformes</taxon>
        <taxon>Salmonidae</taxon>
        <taxon>Coregoninae</taxon>
        <taxon>Coregonus</taxon>
    </lineage>
</organism>
<dbReference type="AlphaFoldDB" id="A0AAN8K9P8"/>
<proteinExistence type="predicted"/>
<evidence type="ECO:0000313" key="2">
    <source>
        <dbReference type="Proteomes" id="UP001356427"/>
    </source>
</evidence>
<dbReference type="InterPro" id="IPR043128">
    <property type="entry name" value="Rev_trsase/Diguanyl_cyclase"/>
</dbReference>
<sequence length="98" mass="10893">MESVFEGLEGIWMILGSTMQEHNERLEKTAEGSEAWFEAKSGCVNEITFLGDKLSSESVQPDHAKVKSVREMANPTDRKGIQSVLGMVNYLGMFVPNL</sequence>
<dbReference type="Gene3D" id="3.30.70.270">
    <property type="match status" value="1"/>
</dbReference>
<name>A0AAN8K9P8_9TELE</name>
<comment type="caution">
    <text evidence="1">The sequence shown here is derived from an EMBL/GenBank/DDBJ whole genome shotgun (WGS) entry which is preliminary data.</text>
</comment>
<accession>A0AAN8K9P8</accession>
<dbReference type="PANTHER" id="PTHR37984:SF9">
    <property type="entry name" value="INTEGRASE CATALYTIC DOMAIN-CONTAINING PROTEIN"/>
    <property type="match status" value="1"/>
</dbReference>
<keyword evidence="2" id="KW-1185">Reference proteome</keyword>
<gene>
    <name evidence="1" type="ORF">J4Q44_G00386360</name>
</gene>
<dbReference type="InterPro" id="IPR050951">
    <property type="entry name" value="Retrovirus_Pol_polyprotein"/>
</dbReference>
<reference evidence="1 2" key="1">
    <citation type="submission" date="2021-04" db="EMBL/GenBank/DDBJ databases">
        <authorList>
            <person name="De Guttry C."/>
            <person name="Zahm M."/>
            <person name="Klopp C."/>
            <person name="Cabau C."/>
            <person name="Louis A."/>
            <person name="Berthelot C."/>
            <person name="Parey E."/>
            <person name="Roest Crollius H."/>
            <person name="Montfort J."/>
            <person name="Robinson-Rechavi M."/>
            <person name="Bucao C."/>
            <person name="Bouchez O."/>
            <person name="Gislard M."/>
            <person name="Lluch J."/>
            <person name="Milhes M."/>
            <person name="Lampietro C."/>
            <person name="Lopez Roques C."/>
            <person name="Donnadieu C."/>
            <person name="Braasch I."/>
            <person name="Desvignes T."/>
            <person name="Postlethwait J."/>
            <person name="Bobe J."/>
            <person name="Wedekind C."/>
            <person name="Guiguen Y."/>
        </authorList>
    </citation>
    <scope>NUCLEOTIDE SEQUENCE [LARGE SCALE GENOMIC DNA]</scope>
    <source>
        <strain evidence="1">Cs_M1</strain>
        <tissue evidence="1">Blood</tissue>
    </source>
</reference>